<feature type="transmembrane region" description="Helical" evidence="1">
    <location>
        <begin position="87"/>
        <end position="115"/>
    </location>
</feature>
<feature type="transmembrane region" description="Helical" evidence="1">
    <location>
        <begin position="62"/>
        <end position="81"/>
    </location>
</feature>
<dbReference type="InterPro" id="IPR029044">
    <property type="entry name" value="Nucleotide-diphossugar_trans"/>
</dbReference>
<sequence>MKRPSVKDISQLAKDTLFSINILSPEQSGFASRKTGDQSSCKSEQSLAAAEKLDSSNRYLRWNLLWFAFFCVFFIPLPFWLYPLSCLGGYIASCVVTIWLCTALLICGLNASLIMRKCYRARDERSLAQYQPQSAAALDGSSPLVHMVLMCAYKEPLEVLVATLDSLKQQTVAKHLFVVVALEEKTPDVTAKSLHLISRYASDFLHLMVTVHPSGVPGELPGKSSNSNYGARQGVEQMLEMGIHDFRYCTATTCDSDNIFPPKYFEYLGYDFLRRENRYEVVWQAPLFYNYNLDQRPFFVRVTGIFRAFFMMGILIPQDINTMSVFSLSLHLLQNQDFFIHPAYQMDDIICTLQRMVAVHKRVRIKLTPYPVISGPTSGVTYKQELIEWARQGRRWTIGAAEVFHYFCIKWSSFDNFSGFSYGVRFTHYYGFIICGMSLYNTTSLIASAIFNGTGICNPADYLIHEYFVFLPLVGVLVSYLVYLWAFVLDRLGTRLLNVKEKIHFVRNFLHWLSAPLVLLAYSLVEYYAITEVAVRGKAVCKHGASKKDGLAVQKF</sequence>
<dbReference type="SUPFAM" id="SSF53448">
    <property type="entry name" value="Nucleotide-diphospho-sugar transferases"/>
    <property type="match status" value="1"/>
</dbReference>
<comment type="caution">
    <text evidence="2">The sequence shown here is derived from an EMBL/GenBank/DDBJ whole genome shotgun (WGS) entry which is preliminary data.</text>
</comment>
<feature type="transmembrane region" description="Helical" evidence="1">
    <location>
        <begin position="509"/>
        <end position="530"/>
    </location>
</feature>
<dbReference type="EMBL" id="BDGG01000003">
    <property type="protein sequence ID" value="GAU96250.1"/>
    <property type="molecule type" value="Genomic_DNA"/>
</dbReference>
<name>A0A1D1V5V6_RAMVA</name>
<proteinExistence type="predicted"/>
<reference evidence="2 3" key="1">
    <citation type="journal article" date="2016" name="Nat. Commun.">
        <title>Extremotolerant tardigrade genome and improved radiotolerance of human cultured cells by tardigrade-unique protein.</title>
        <authorList>
            <person name="Hashimoto T."/>
            <person name="Horikawa D.D."/>
            <person name="Saito Y."/>
            <person name="Kuwahara H."/>
            <person name="Kozuka-Hata H."/>
            <person name="Shin-I T."/>
            <person name="Minakuchi Y."/>
            <person name="Ohishi K."/>
            <person name="Motoyama A."/>
            <person name="Aizu T."/>
            <person name="Enomoto A."/>
            <person name="Kondo K."/>
            <person name="Tanaka S."/>
            <person name="Hara Y."/>
            <person name="Koshikawa S."/>
            <person name="Sagara H."/>
            <person name="Miura T."/>
            <person name="Yokobori S."/>
            <person name="Miyagawa K."/>
            <person name="Suzuki Y."/>
            <person name="Kubo T."/>
            <person name="Oyama M."/>
            <person name="Kohara Y."/>
            <person name="Fujiyama A."/>
            <person name="Arakawa K."/>
            <person name="Katayama T."/>
            <person name="Toyoda A."/>
            <person name="Kunieda T."/>
        </authorList>
    </citation>
    <scope>NUCLEOTIDE SEQUENCE [LARGE SCALE GENOMIC DNA]</scope>
    <source>
        <strain evidence="2 3">YOKOZUNA-1</strain>
    </source>
</reference>
<organism evidence="2 3">
    <name type="scientific">Ramazzottius varieornatus</name>
    <name type="common">Water bear</name>
    <name type="synonym">Tardigrade</name>
    <dbReference type="NCBI Taxonomy" id="947166"/>
    <lineage>
        <taxon>Eukaryota</taxon>
        <taxon>Metazoa</taxon>
        <taxon>Ecdysozoa</taxon>
        <taxon>Tardigrada</taxon>
        <taxon>Eutardigrada</taxon>
        <taxon>Parachela</taxon>
        <taxon>Hypsibioidea</taxon>
        <taxon>Ramazzottiidae</taxon>
        <taxon>Ramazzottius</taxon>
    </lineage>
</organism>
<evidence type="ECO:0000256" key="1">
    <source>
        <dbReference type="SAM" id="Phobius"/>
    </source>
</evidence>
<dbReference type="PANTHER" id="PTHR36851:SF1">
    <property type="entry name" value="GLYCO_TRANS_2-LIKE DOMAIN-CONTAINING PROTEIN"/>
    <property type="match status" value="1"/>
</dbReference>
<keyword evidence="3" id="KW-1185">Reference proteome</keyword>
<dbReference type="STRING" id="947166.A0A1D1V5V6"/>
<feature type="transmembrane region" description="Helical" evidence="1">
    <location>
        <begin position="429"/>
        <end position="455"/>
    </location>
</feature>
<keyword evidence="1" id="KW-0812">Transmembrane</keyword>
<keyword evidence="1" id="KW-0472">Membrane</keyword>
<feature type="transmembrane region" description="Helical" evidence="1">
    <location>
        <begin position="467"/>
        <end position="489"/>
    </location>
</feature>
<dbReference type="Proteomes" id="UP000186922">
    <property type="component" value="Unassembled WGS sequence"/>
</dbReference>
<dbReference type="PANTHER" id="PTHR36851">
    <property type="entry name" value="UNNAMED PRODUCT"/>
    <property type="match status" value="1"/>
</dbReference>
<evidence type="ECO:0000313" key="3">
    <source>
        <dbReference type="Proteomes" id="UP000186922"/>
    </source>
</evidence>
<gene>
    <name evidence="2" type="primary">RvY_07721-1</name>
    <name evidence="2" type="synonym">RvY_07721.1</name>
    <name evidence="2" type="ORF">RvY_07721</name>
</gene>
<dbReference type="CDD" id="cd00761">
    <property type="entry name" value="Glyco_tranf_GTA_type"/>
    <property type="match status" value="1"/>
</dbReference>
<protein>
    <recommendedName>
        <fullName evidence="4">Glycosyltransferase 2-like domain-containing protein</fullName>
    </recommendedName>
</protein>
<accession>A0A1D1V5V6</accession>
<evidence type="ECO:0008006" key="4">
    <source>
        <dbReference type="Google" id="ProtNLM"/>
    </source>
</evidence>
<dbReference type="OrthoDB" id="5819478at2759"/>
<dbReference type="AlphaFoldDB" id="A0A1D1V5V6"/>
<keyword evidence="1" id="KW-1133">Transmembrane helix</keyword>
<evidence type="ECO:0000313" key="2">
    <source>
        <dbReference type="EMBL" id="GAU96250.1"/>
    </source>
</evidence>